<dbReference type="RefSeq" id="XP_067919533.1">
    <property type="nucleotide sequence ID" value="XM_068068489.1"/>
</dbReference>
<organism evidence="2 3">
    <name type="scientific">Cystoisospora suis</name>
    <dbReference type="NCBI Taxonomy" id="483139"/>
    <lineage>
        <taxon>Eukaryota</taxon>
        <taxon>Sar</taxon>
        <taxon>Alveolata</taxon>
        <taxon>Apicomplexa</taxon>
        <taxon>Conoidasida</taxon>
        <taxon>Coccidia</taxon>
        <taxon>Eucoccidiorida</taxon>
        <taxon>Eimeriorina</taxon>
        <taxon>Sarcocystidae</taxon>
        <taxon>Cystoisospora</taxon>
    </lineage>
</organism>
<feature type="region of interest" description="Disordered" evidence="1">
    <location>
        <begin position="1"/>
        <end position="75"/>
    </location>
</feature>
<feature type="compositionally biased region" description="Acidic residues" evidence="1">
    <location>
        <begin position="1"/>
        <end position="11"/>
    </location>
</feature>
<reference evidence="2 3" key="1">
    <citation type="journal article" date="2017" name="Int. J. Parasitol.">
        <title>The genome of the protozoan parasite Cystoisospora suis and a reverse vaccinology approach to identify vaccine candidates.</title>
        <authorList>
            <person name="Palmieri N."/>
            <person name="Shrestha A."/>
            <person name="Ruttkowski B."/>
            <person name="Beck T."/>
            <person name="Vogl C."/>
            <person name="Tomley F."/>
            <person name="Blake D.P."/>
            <person name="Joachim A."/>
        </authorList>
    </citation>
    <scope>NUCLEOTIDE SEQUENCE [LARGE SCALE GENOMIC DNA]</scope>
    <source>
        <strain evidence="2 3">Wien I</strain>
    </source>
</reference>
<proteinExistence type="predicted"/>
<dbReference type="VEuPathDB" id="ToxoDB:CSUI_008355"/>
<name>A0A2C6KL13_9APIC</name>
<evidence type="ECO:0000313" key="2">
    <source>
        <dbReference type="EMBL" id="PHJ17819.1"/>
    </source>
</evidence>
<dbReference type="AlphaFoldDB" id="A0A2C6KL13"/>
<evidence type="ECO:0000256" key="1">
    <source>
        <dbReference type="SAM" id="MobiDB-lite"/>
    </source>
</evidence>
<keyword evidence="3" id="KW-1185">Reference proteome</keyword>
<protein>
    <submittedName>
        <fullName evidence="2">Uncharacterized protein</fullName>
    </submittedName>
</protein>
<gene>
    <name evidence="2" type="ORF">CSUI_008355</name>
</gene>
<evidence type="ECO:0000313" key="3">
    <source>
        <dbReference type="Proteomes" id="UP000221165"/>
    </source>
</evidence>
<feature type="non-terminal residue" evidence="2">
    <location>
        <position position="1"/>
    </location>
</feature>
<comment type="caution">
    <text evidence="2">The sequence shown here is derived from an EMBL/GenBank/DDBJ whole genome shotgun (WGS) entry which is preliminary data.</text>
</comment>
<sequence length="75" mass="8761">KVCADGDDGEEESRPNFFPKSYSQKRIREEERKKKKKRKHDSCSAKVSREGWEEDEKMSKESLPAKRCLASQVVE</sequence>
<dbReference type="Proteomes" id="UP000221165">
    <property type="component" value="Unassembled WGS sequence"/>
</dbReference>
<accession>A0A2C6KL13</accession>
<dbReference type="EMBL" id="MIGC01004654">
    <property type="protein sequence ID" value="PHJ17819.1"/>
    <property type="molecule type" value="Genomic_DNA"/>
</dbReference>
<dbReference type="GeneID" id="94431700"/>
<feature type="compositionally biased region" description="Basic and acidic residues" evidence="1">
    <location>
        <begin position="41"/>
        <end position="64"/>
    </location>
</feature>